<organism evidence="2">
    <name type="scientific">Cacopsylla melanoneura</name>
    <dbReference type="NCBI Taxonomy" id="428564"/>
    <lineage>
        <taxon>Eukaryota</taxon>
        <taxon>Metazoa</taxon>
        <taxon>Ecdysozoa</taxon>
        <taxon>Arthropoda</taxon>
        <taxon>Hexapoda</taxon>
        <taxon>Insecta</taxon>
        <taxon>Pterygota</taxon>
        <taxon>Neoptera</taxon>
        <taxon>Paraneoptera</taxon>
        <taxon>Hemiptera</taxon>
        <taxon>Sternorrhyncha</taxon>
        <taxon>Psylloidea</taxon>
        <taxon>Psyllidae</taxon>
        <taxon>Psyllinae</taxon>
        <taxon>Cacopsylla</taxon>
    </lineage>
</organism>
<feature type="compositionally biased region" description="Polar residues" evidence="1">
    <location>
        <begin position="106"/>
        <end position="120"/>
    </location>
</feature>
<evidence type="ECO:0000256" key="1">
    <source>
        <dbReference type="SAM" id="MobiDB-lite"/>
    </source>
</evidence>
<sequence>MFVSKNNWKTKTKAMDVFMFDMRPLFEKKYQKRYRVPFDVELYILCKPIYQGLSDERKEYYSELARTARTDAKKEIREERELFWRELSRLQHEYMQERIETLNKSIENNMKNSSYPSTSWEDWWADK</sequence>
<dbReference type="AlphaFoldDB" id="A0A8D8RDE4"/>
<feature type="region of interest" description="Disordered" evidence="1">
    <location>
        <begin position="106"/>
        <end position="127"/>
    </location>
</feature>
<reference evidence="2" key="1">
    <citation type="submission" date="2021-05" db="EMBL/GenBank/DDBJ databases">
        <authorList>
            <person name="Alioto T."/>
            <person name="Alioto T."/>
            <person name="Gomez Garrido J."/>
        </authorList>
    </citation>
    <scope>NUCLEOTIDE SEQUENCE</scope>
</reference>
<protein>
    <submittedName>
        <fullName evidence="2">Uncharacterized protein</fullName>
    </submittedName>
</protein>
<dbReference type="EMBL" id="HBUF01673066">
    <property type="protein sequence ID" value="CAG6790798.1"/>
    <property type="molecule type" value="Transcribed_RNA"/>
</dbReference>
<dbReference type="EMBL" id="HBUF01155166">
    <property type="protein sequence ID" value="CAG6649000.1"/>
    <property type="molecule type" value="Transcribed_RNA"/>
</dbReference>
<evidence type="ECO:0000313" key="2">
    <source>
        <dbReference type="EMBL" id="CAG6649000.1"/>
    </source>
</evidence>
<proteinExistence type="predicted"/>
<accession>A0A8D8RDE4</accession>
<name>A0A8D8RDE4_9HEMI</name>